<comment type="caution">
    <text evidence="1">The sequence shown here is derived from an EMBL/GenBank/DDBJ whole genome shotgun (WGS) entry which is preliminary data.</text>
</comment>
<reference evidence="2" key="1">
    <citation type="journal article" date="2022" name="Mol. Ecol. Resour.">
        <title>The genomes of chicory, endive, great burdock and yacon provide insights into Asteraceae palaeo-polyploidization history and plant inulin production.</title>
        <authorList>
            <person name="Fan W."/>
            <person name="Wang S."/>
            <person name="Wang H."/>
            <person name="Wang A."/>
            <person name="Jiang F."/>
            <person name="Liu H."/>
            <person name="Zhao H."/>
            <person name="Xu D."/>
            <person name="Zhang Y."/>
        </authorList>
    </citation>
    <scope>NUCLEOTIDE SEQUENCE [LARGE SCALE GENOMIC DNA]</scope>
    <source>
        <strain evidence="2">cv. Yunnan</strain>
    </source>
</reference>
<gene>
    <name evidence="1" type="ORF">L1987_37956</name>
</gene>
<accession>A0ACB9HJL7</accession>
<organism evidence="1 2">
    <name type="scientific">Smallanthus sonchifolius</name>
    <dbReference type="NCBI Taxonomy" id="185202"/>
    <lineage>
        <taxon>Eukaryota</taxon>
        <taxon>Viridiplantae</taxon>
        <taxon>Streptophyta</taxon>
        <taxon>Embryophyta</taxon>
        <taxon>Tracheophyta</taxon>
        <taxon>Spermatophyta</taxon>
        <taxon>Magnoliopsida</taxon>
        <taxon>eudicotyledons</taxon>
        <taxon>Gunneridae</taxon>
        <taxon>Pentapetalae</taxon>
        <taxon>asterids</taxon>
        <taxon>campanulids</taxon>
        <taxon>Asterales</taxon>
        <taxon>Asteraceae</taxon>
        <taxon>Asteroideae</taxon>
        <taxon>Heliantheae alliance</taxon>
        <taxon>Millerieae</taxon>
        <taxon>Smallanthus</taxon>
    </lineage>
</organism>
<evidence type="ECO:0000313" key="2">
    <source>
        <dbReference type="Proteomes" id="UP001056120"/>
    </source>
</evidence>
<dbReference type="Proteomes" id="UP001056120">
    <property type="component" value="Linkage Group LG12"/>
</dbReference>
<sequence length="294" mass="32638">MEPFLSTRPLWELHVLKYPISNAPGSAFFKLHHALGDGYSLMGVVLSCLQRADNPSIPLTFPKFRLSPKPDNSLKSLISRSTLLEDNRTPIRSGEDGVELRPLDVTTLTFSDQVKRIKAKLEVTLNDVIAGVVFLGTRLYMESTSNQSGNARSTSLVLLNTRAIDGYKSVDEMFHNPKAQNLRGNKFAFIQVSIPKLHESDHTFNPLKFVYEAHATVKRHRNSLAIPLTGTVLECLRKFSGTKGQQLVSERHALKLLEGIQSREIEGKQFSGSYCELLKKEAKGSSGGGPFDIT</sequence>
<evidence type="ECO:0000313" key="1">
    <source>
        <dbReference type="EMBL" id="KAI3795305.1"/>
    </source>
</evidence>
<reference evidence="1 2" key="2">
    <citation type="journal article" date="2022" name="Mol. Ecol. Resour.">
        <title>The genomes of chicory, endive, great burdock and yacon provide insights into Asteraceae paleo-polyploidization history and plant inulin production.</title>
        <authorList>
            <person name="Fan W."/>
            <person name="Wang S."/>
            <person name="Wang H."/>
            <person name="Wang A."/>
            <person name="Jiang F."/>
            <person name="Liu H."/>
            <person name="Zhao H."/>
            <person name="Xu D."/>
            <person name="Zhang Y."/>
        </authorList>
    </citation>
    <scope>NUCLEOTIDE SEQUENCE [LARGE SCALE GENOMIC DNA]</scope>
    <source>
        <strain evidence="2">cv. Yunnan</strain>
        <tissue evidence="1">Leaves</tissue>
    </source>
</reference>
<dbReference type="EMBL" id="CM042029">
    <property type="protein sequence ID" value="KAI3795305.1"/>
    <property type="molecule type" value="Genomic_DNA"/>
</dbReference>
<name>A0ACB9HJL7_9ASTR</name>
<protein>
    <submittedName>
        <fullName evidence="1">Uncharacterized protein</fullName>
    </submittedName>
</protein>
<keyword evidence="2" id="KW-1185">Reference proteome</keyword>
<proteinExistence type="predicted"/>